<accession>A0A0B6AR53</accession>
<name>A0A0B6AR53_PRIM2</name>
<dbReference type="SUPFAM" id="SSF82866">
    <property type="entry name" value="Multidrug efflux transporter AcrB transmembrane domain"/>
    <property type="match status" value="2"/>
</dbReference>
<dbReference type="HOGENOM" id="CLU_005108_5_2_9"/>
<dbReference type="GO" id="GO:0005886">
    <property type="term" value="C:plasma membrane"/>
    <property type="evidence" value="ECO:0007669"/>
    <property type="project" value="UniProtKB-SubCell"/>
</dbReference>
<dbReference type="PANTHER" id="PTHR33406">
    <property type="entry name" value="MEMBRANE PROTEIN MJ1562-RELATED"/>
    <property type="match status" value="1"/>
</dbReference>
<evidence type="ECO:0000256" key="4">
    <source>
        <dbReference type="ARBA" id="ARBA00022989"/>
    </source>
</evidence>
<evidence type="ECO:0000256" key="1">
    <source>
        <dbReference type="ARBA" id="ARBA00004651"/>
    </source>
</evidence>
<dbReference type="InterPro" id="IPR050545">
    <property type="entry name" value="Mycobact_MmpL"/>
</dbReference>
<keyword evidence="2" id="KW-1003">Cell membrane</keyword>
<keyword evidence="3" id="KW-0812">Transmembrane</keyword>
<dbReference type="EMBL" id="CP009920">
    <property type="protein sequence ID" value="AJI23143.1"/>
    <property type="molecule type" value="Genomic_DNA"/>
</dbReference>
<evidence type="ECO:0000256" key="2">
    <source>
        <dbReference type="ARBA" id="ARBA00022475"/>
    </source>
</evidence>
<proteinExistence type="predicted"/>
<dbReference type="InterPro" id="IPR000731">
    <property type="entry name" value="SSD"/>
</dbReference>
<keyword evidence="5" id="KW-0472">Membrane</keyword>
<evidence type="ECO:0000256" key="3">
    <source>
        <dbReference type="ARBA" id="ARBA00022692"/>
    </source>
</evidence>
<dbReference type="Pfam" id="PF03176">
    <property type="entry name" value="MMPL"/>
    <property type="match status" value="2"/>
</dbReference>
<dbReference type="PROSITE" id="PS50156">
    <property type="entry name" value="SSD"/>
    <property type="match status" value="1"/>
</dbReference>
<dbReference type="PANTHER" id="PTHR33406:SF13">
    <property type="entry name" value="MEMBRANE PROTEIN YDFJ"/>
    <property type="match status" value="1"/>
</dbReference>
<dbReference type="KEGG" id="bmeg:BG04_4666"/>
<keyword evidence="4" id="KW-1133">Transmembrane helix</keyword>
<organism evidence="6 7">
    <name type="scientific">Priestia megaterium (strain ATCC 14581 / DSM 32 / CCUG 1817 / JCM 2506 / NBRC 15308 / NCIMB 9376 / NCTC 10342 / NRRL B-14308 / VKM B-512 / Ford 19)</name>
    <name type="common">Bacillus megaterium</name>
    <dbReference type="NCBI Taxonomy" id="1348623"/>
    <lineage>
        <taxon>Bacteria</taxon>
        <taxon>Bacillati</taxon>
        <taxon>Bacillota</taxon>
        <taxon>Bacilli</taxon>
        <taxon>Bacillales</taxon>
        <taxon>Bacillaceae</taxon>
        <taxon>Priestia</taxon>
    </lineage>
</organism>
<comment type="subcellular location">
    <subcellularLocation>
        <location evidence="1">Cell membrane</location>
        <topology evidence="1">Multi-pass membrane protein</topology>
    </subcellularLocation>
</comment>
<dbReference type="InterPro" id="IPR004869">
    <property type="entry name" value="MMPL_dom"/>
</dbReference>
<gene>
    <name evidence="6" type="ORF">BG04_4666</name>
</gene>
<dbReference type="Proteomes" id="UP000031829">
    <property type="component" value="Chromosome"/>
</dbReference>
<dbReference type="Gene3D" id="1.20.1640.10">
    <property type="entry name" value="Multidrug efflux transporter AcrB transmembrane domain"/>
    <property type="match status" value="2"/>
</dbReference>
<reference evidence="6 7" key="1">
    <citation type="journal article" date="2015" name="Genome Announc.">
        <title>Complete genome sequences for 35 biothreat assay-relevant bacillus species.</title>
        <authorList>
            <person name="Johnson S.L."/>
            <person name="Daligault H.E."/>
            <person name="Davenport K.W."/>
            <person name="Jaissle J."/>
            <person name="Frey K.G."/>
            <person name="Ladner J.T."/>
            <person name="Broomall S.M."/>
            <person name="Bishop-Lilly K.A."/>
            <person name="Bruce D.C."/>
            <person name="Gibbons H.S."/>
            <person name="Coyne S.R."/>
            <person name="Lo C.C."/>
            <person name="Meincke L."/>
            <person name="Munk A.C."/>
            <person name="Koroleva G.I."/>
            <person name="Rosenzweig C.N."/>
            <person name="Palacios G.F."/>
            <person name="Redden C.L."/>
            <person name="Minogue T.D."/>
            <person name="Chain P.S."/>
        </authorList>
    </citation>
    <scope>NUCLEOTIDE SEQUENCE [LARGE SCALE GENOMIC DNA]</scope>
    <source>
        <strain evidence="7">ATCC 14581 / DSM 32 / JCM 2506 / NBRC 15308 / NCIMB 9376 / NCTC 10342 / NRRL B-14308 / VKM B-512</strain>
    </source>
</reference>
<evidence type="ECO:0000313" key="6">
    <source>
        <dbReference type="EMBL" id="AJI23143.1"/>
    </source>
</evidence>
<dbReference type="AlphaFoldDB" id="A0A0B6AR53"/>
<evidence type="ECO:0000256" key="5">
    <source>
        <dbReference type="ARBA" id="ARBA00023136"/>
    </source>
</evidence>
<sequence>MNKVANALYASRKFLLILWIILIIGFGFYAAKLPSVLGGNGFEMKGMYKDTEQLLVNKFDVSEAQIIVLFEKKDGVSDSKFQQTIAQYMQKAKEKSDASKVDIPTASNKMIKGSTAYGIIHFNHDDGTMDKRVEKIRTLSAEEKEMSVKLTGGPIIEKDMNTASQADLAKAEAIGIPVALVVLLLAFGGVVAAAIPLMIGIVTVVTTMGVVYFFHPYTELSIFILNVIPMIGLALSIDFALLFINRFKEEIQTKSVEQAIKITIQTAGRSVIFSGLCVFIGLAGMLFIQVDIFRNVALGGMAVVFIAVFSALTLLPSILAILGTRINRLRILKVSEQGGQSRWRSFATFVMKKPVTMTIVSLIILLVALIPVRDMHLEIPSSEALPTKYESRQAFDTYNNTFINKNTADVYFVLEAKQNMLNEKPLTNAFTFIKQLKEDSLVKQVDSISTALNVKSSDQLQAMLENPQISAQTKPAVDSFINGHYMLIKATLDTDQNSDQAKDFVRKWKDKRSTFTVHIGGYPKFEQEIFDEIYEKAPYGLALVLFSTYVILMIAFRSVLIPLKAIIMNILSLTATFGLLVWLFQNGHLGLTESNIALVLPVFVFGLVFGLSMDYEVFLISRIHEVYHQTRDNNVATVEGLASTSKIITSAALIMIVITGAFAFTDVTPVKQMGVGIALAIFIDATIVRMLLVPSLMKLLGDANWWFFTKKHDKSSSNEQLKS</sequence>
<protein>
    <submittedName>
        <fullName evidence="6">MMPL family protein</fullName>
    </submittedName>
</protein>
<dbReference type="GeneID" id="93642660"/>
<dbReference type="RefSeq" id="WP_034652181.1">
    <property type="nucleotide sequence ID" value="NZ_BCVB01000004.1"/>
</dbReference>
<evidence type="ECO:0000313" key="7">
    <source>
        <dbReference type="Proteomes" id="UP000031829"/>
    </source>
</evidence>